<gene>
    <name evidence="2" type="ORF">SAMN02910265_00256</name>
</gene>
<dbReference type="PANTHER" id="PTHR34297:SF1">
    <property type="entry name" value="ASP23_GLS24 FAMILY ENVELOPE STRESS RESPONSE PROTEIN"/>
    <property type="match status" value="1"/>
</dbReference>
<dbReference type="OrthoDB" id="9793465at2"/>
<reference evidence="2 3" key="1">
    <citation type="submission" date="2016-10" db="EMBL/GenBank/DDBJ databases">
        <authorList>
            <person name="de Groot N.N."/>
        </authorList>
    </citation>
    <scope>NUCLEOTIDE SEQUENCE [LARGE SCALE GENOMIC DNA]</scope>
    <source>
        <strain evidence="2 3">YAD2003</strain>
    </source>
</reference>
<evidence type="ECO:0000256" key="1">
    <source>
        <dbReference type="ARBA" id="ARBA00005721"/>
    </source>
</evidence>
<dbReference type="RefSeq" id="WP_074714097.1">
    <property type="nucleotide sequence ID" value="NZ_FNWV01000001.1"/>
</dbReference>
<evidence type="ECO:0000313" key="3">
    <source>
        <dbReference type="Proteomes" id="UP000183190"/>
    </source>
</evidence>
<dbReference type="Proteomes" id="UP000183190">
    <property type="component" value="Unassembled WGS sequence"/>
</dbReference>
<comment type="similarity">
    <text evidence="1">Belongs to the asp23 family.</text>
</comment>
<evidence type="ECO:0000313" key="2">
    <source>
        <dbReference type="EMBL" id="SEH38661.1"/>
    </source>
</evidence>
<protein>
    <submittedName>
        <fullName evidence="2">Uncharacterized conserved protein YloU, alkaline shock protein (Asp23) family</fullName>
    </submittedName>
</protein>
<accession>A0A1H6HRZ0</accession>
<proteinExistence type="inferred from homology"/>
<dbReference type="PANTHER" id="PTHR34297">
    <property type="entry name" value="HYPOTHETICAL CYTOSOLIC PROTEIN-RELATED"/>
    <property type="match status" value="1"/>
</dbReference>
<dbReference type="AlphaFoldDB" id="A0A1H6HRZ0"/>
<dbReference type="InterPro" id="IPR005531">
    <property type="entry name" value="Asp23"/>
</dbReference>
<sequence>MEVEEMKPAASSRLKISEDVIIAIAKLAALDVNGVASLGGEIGKMSKLRRNGPIKISMMGDVAAIDMKIVVKSGEKACNVAQEVQTAVKENVQNMTGVPVARVNVTVSGVVFE</sequence>
<dbReference type="Pfam" id="PF03780">
    <property type="entry name" value="Asp23"/>
    <property type="match status" value="1"/>
</dbReference>
<organism evidence="2 3">
    <name type="scientific">Ruminococcus flavefaciens</name>
    <dbReference type="NCBI Taxonomy" id="1265"/>
    <lineage>
        <taxon>Bacteria</taxon>
        <taxon>Bacillati</taxon>
        <taxon>Bacillota</taxon>
        <taxon>Clostridia</taxon>
        <taxon>Eubacteriales</taxon>
        <taxon>Oscillospiraceae</taxon>
        <taxon>Ruminococcus</taxon>
    </lineage>
</organism>
<dbReference type="EMBL" id="FNWV01000001">
    <property type="protein sequence ID" value="SEH38661.1"/>
    <property type="molecule type" value="Genomic_DNA"/>
</dbReference>
<name>A0A1H6HRZ0_RUMFL</name>